<keyword evidence="2" id="KW-0238">DNA-binding</keyword>
<evidence type="ECO:0000256" key="3">
    <source>
        <dbReference type="PROSITE-ProRule" id="PRU00169"/>
    </source>
</evidence>
<accession>A0ABU3PGN9</accession>
<proteinExistence type="predicted"/>
<keyword evidence="1 3" id="KW-0597">Phosphoprotein</keyword>
<dbReference type="EMBL" id="JAVXZY010000010">
    <property type="protein sequence ID" value="MDT9001704.1"/>
    <property type="molecule type" value="Genomic_DNA"/>
</dbReference>
<sequence>MRIAIVDDHQLVSAGLAALLRTLRPGLDCRTYCSLSQLLEQLPAHGSPALVLLDLGLPDGQGVQTLSRLREQLDAVPVIVVTADERRETVLACLELGAFGFIPKTADAELLLSRFAAALEGCIQLPGNWTDPAPQSAQSTSEMFSERQHEVLQLLLRGMSNKSICRVLQMSESTLKTHLGVIFRKLGVGRRAEAMVMAMKLGIRLELVDQPALSPSTPAALATPEG</sequence>
<dbReference type="SMART" id="SM00421">
    <property type="entry name" value="HTH_LUXR"/>
    <property type="match status" value="1"/>
</dbReference>
<feature type="domain" description="Response regulatory" evidence="5">
    <location>
        <begin position="2"/>
        <end position="119"/>
    </location>
</feature>
<dbReference type="Pfam" id="PF00072">
    <property type="entry name" value="Response_reg"/>
    <property type="match status" value="1"/>
</dbReference>
<dbReference type="InterPro" id="IPR051015">
    <property type="entry name" value="EvgA-like"/>
</dbReference>
<dbReference type="Gene3D" id="3.40.50.2300">
    <property type="match status" value="1"/>
</dbReference>
<dbReference type="PANTHER" id="PTHR45566">
    <property type="entry name" value="HTH-TYPE TRANSCRIPTIONAL REGULATOR YHJB-RELATED"/>
    <property type="match status" value="1"/>
</dbReference>
<feature type="modified residue" description="4-aspartylphosphate" evidence="3">
    <location>
        <position position="54"/>
    </location>
</feature>
<dbReference type="InterPro" id="IPR011006">
    <property type="entry name" value="CheY-like_superfamily"/>
</dbReference>
<dbReference type="InterPro" id="IPR000792">
    <property type="entry name" value="Tscrpt_reg_LuxR_C"/>
</dbReference>
<keyword evidence="7" id="KW-1185">Reference proteome</keyword>
<dbReference type="RefSeq" id="WP_315652584.1">
    <property type="nucleotide sequence ID" value="NZ_JAVXZY010000010.1"/>
</dbReference>
<feature type="domain" description="HTH luxR-type" evidence="4">
    <location>
        <begin position="137"/>
        <end position="202"/>
    </location>
</feature>
<dbReference type="PRINTS" id="PR00038">
    <property type="entry name" value="HTHLUXR"/>
</dbReference>
<dbReference type="CDD" id="cd06170">
    <property type="entry name" value="LuxR_C_like"/>
    <property type="match status" value="1"/>
</dbReference>
<evidence type="ECO:0000259" key="4">
    <source>
        <dbReference type="PROSITE" id="PS50043"/>
    </source>
</evidence>
<dbReference type="InterPro" id="IPR058245">
    <property type="entry name" value="NreC/VraR/RcsB-like_REC"/>
</dbReference>
<dbReference type="PROSITE" id="PS50110">
    <property type="entry name" value="RESPONSE_REGULATORY"/>
    <property type="match status" value="1"/>
</dbReference>
<dbReference type="SUPFAM" id="SSF52172">
    <property type="entry name" value="CheY-like"/>
    <property type="match status" value="1"/>
</dbReference>
<protein>
    <submittedName>
        <fullName evidence="6">Response regulator transcription factor</fullName>
    </submittedName>
</protein>
<evidence type="ECO:0000313" key="7">
    <source>
        <dbReference type="Proteomes" id="UP001246372"/>
    </source>
</evidence>
<dbReference type="Gene3D" id="1.10.10.10">
    <property type="entry name" value="Winged helix-like DNA-binding domain superfamily/Winged helix DNA-binding domain"/>
    <property type="match status" value="1"/>
</dbReference>
<dbReference type="Proteomes" id="UP001246372">
    <property type="component" value="Unassembled WGS sequence"/>
</dbReference>
<dbReference type="PROSITE" id="PS50043">
    <property type="entry name" value="HTH_LUXR_2"/>
    <property type="match status" value="1"/>
</dbReference>
<dbReference type="CDD" id="cd17535">
    <property type="entry name" value="REC_NarL-like"/>
    <property type="match status" value="1"/>
</dbReference>
<dbReference type="InterPro" id="IPR036388">
    <property type="entry name" value="WH-like_DNA-bd_sf"/>
</dbReference>
<evidence type="ECO:0000313" key="6">
    <source>
        <dbReference type="EMBL" id="MDT9001704.1"/>
    </source>
</evidence>
<comment type="caution">
    <text evidence="6">The sequence shown here is derived from an EMBL/GenBank/DDBJ whole genome shotgun (WGS) entry which is preliminary data.</text>
</comment>
<dbReference type="InterPro" id="IPR016032">
    <property type="entry name" value="Sig_transdc_resp-reg_C-effctor"/>
</dbReference>
<evidence type="ECO:0000256" key="1">
    <source>
        <dbReference type="ARBA" id="ARBA00022553"/>
    </source>
</evidence>
<reference evidence="6" key="1">
    <citation type="submission" date="2023-09" db="EMBL/GenBank/DDBJ databases">
        <title>Paucibacter sp. APW11 Genome sequencing and assembly.</title>
        <authorList>
            <person name="Kim I."/>
        </authorList>
    </citation>
    <scope>NUCLEOTIDE SEQUENCE</scope>
    <source>
        <strain evidence="6">APW11</strain>
    </source>
</reference>
<evidence type="ECO:0000256" key="2">
    <source>
        <dbReference type="ARBA" id="ARBA00023125"/>
    </source>
</evidence>
<dbReference type="InterPro" id="IPR001789">
    <property type="entry name" value="Sig_transdc_resp-reg_receiver"/>
</dbReference>
<organism evidence="6 7">
    <name type="scientific">Roseateles aquae</name>
    <dbReference type="NCBI Taxonomy" id="3077235"/>
    <lineage>
        <taxon>Bacteria</taxon>
        <taxon>Pseudomonadati</taxon>
        <taxon>Pseudomonadota</taxon>
        <taxon>Betaproteobacteria</taxon>
        <taxon>Burkholderiales</taxon>
        <taxon>Sphaerotilaceae</taxon>
        <taxon>Roseateles</taxon>
    </lineage>
</organism>
<dbReference type="SMART" id="SM00448">
    <property type="entry name" value="REC"/>
    <property type="match status" value="1"/>
</dbReference>
<evidence type="ECO:0000259" key="5">
    <source>
        <dbReference type="PROSITE" id="PS50110"/>
    </source>
</evidence>
<dbReference type="SUPFAM" id="SSF46894">
    <property type="entry name" value="C-terminal effector domain of the bipartite response regulators"/>
    <property type="match status" value="1"/>
</dbReference>
<dbReference type="Pfam" id="PF00196">
    <property type="entry name" value="GerE"/>
    <property type="match status" value="1"/>
</dbReference>
<name>A0ABU3PGN9_9BURK</name>
<dbReference type="PANTHER" id="PTHR45566:SF1">
    <property type="entry name" value="HTH-TYPE TRANSCRIPTIONAL REGULATOR YHJB-RELATED"/>
    <property type="match status" value="1"/>
</dbReference>
<gene>
    <name evidence="6" type="ORF">RQP53_20675</name>
</gene>